<reference evidence="2 3" key="1">
    <citation type="submission" date="2014-06" db="EMBL/GenBank/DDBJ databases">
        <authorList>
            <consortium name="DOE Joint Genome Institute"/>
            <person name="Kuo A."/>
            <person name="Kohler A."/>
            <person name="Nagy L.G."/>
            <person name="Floudas D."/>
            <person name="Copeland A."/>
            <person name="Barry K.W."/>
            <person name="Cichocki N."/>
            <person name="Veneault-Fourrey C."/>
            <person name="LaButti K."/>
            <person name="Lindquist E.A."/>
            <person name="Lipzen A."/>
            <person name="Lundell T."/>
            <person name="Morin E."/>
            <person name="Murat C."/>
            <person name="Sun H."/>
            <person name="Tunlid A."/>
            <person name="Henrissat B."/>
            <person name="Grigoriev I.V."/>
            <person name="Hibbett D.S."/>
            <person name="Martin F."/>
            <person name="Nordberg H.P."/>
            <person name="Cantor M.N."/>
            <person name="Hua S.X."/>
        </authorList>
    </citation>
    <scope>NUCLEOTIDE SEQUENCE [LARGE SCALE GENOMIC DNA]</scope>
    <source>
        <strain evidence="2 3">ATCC 200175</strain>
    </source>
</reference>
<protein>
    <submittedName>
        <fullName evidence="2">Uncharacterized protein</fullName>
    </submittedName>
</protein>
<feature type="region of interest" description="Disordered" evidence="1">
    <location>
        <begin position="1"/>
        <end position="31"/>
    </location>
</feature>
<name>A0A0C9TL84_PAXIN</name>
<dbReference type="Proteomes" id="UP000053647">
    <property type="component" value="Unassembled WGS sequence"/>
</dbReference>
<dbReference type="EMBL" id="KN819605">
    <property type="protein sequence ID" value="KIJ08527.1"/>
    <property type="molecule type" value="Genomic_DNA"/>
</dbReference>
<evidence type="ECO:0000313" key="2">
    <source>
        <dbReference type="EMBL" id="KIJ08527.1"/>
    </source>
</evidence>
<feature type="region of interest" description="Disordered" evidence="1">
    <location>
        <begin position="53"/>
        <end position="80"/>
    </location>
</feature>
<accession>A0A0C9TL84</accession>
<keyword evidence="3" id="KW-1185">Reference proteome</keyword>
<dbReference type="OrthoDB" id="2749633at2759"/>
<evidence type="ECO:0000313" key="3">
    <source>
        <dbReference type="Proteomes" id="UP000053647"/>
    </source>
</evidence>
<dbReference type="HOGENOM" id="CLU_2590435_0_0_1"/>
<organism evidence="2 3">
    <name type="scientific">Paxillus involutus ATCC 200175</name>
    <dbReference type="NCBI Taxonomy" id="664439"/>
    <lineage>
        <taxon>Eukaryota</taxon>
        <taxon>Fungi</taxon>
        <taxon>Dikarya</taxon>
        <taxon>Basidiomycota</taxon>
        <taxon>Agaricomycotina</taxon>
        <taxon>Agaricomycetes</taxon>
        <taxon>Agaricomycetidae</taxon>
        <taxon>Boletales</taxon>
        <taxon>Paxilineae</taxon>
        <taxon>Paxillaceae</taxon>
        <taxon>Paxillus</taxon>
    </lineage>
</organism>
<evidence type="ECO:0000256" key="1">
    <source>
        <dbReference type="SAM" id="MobiDB-lite"/>
    </source>
</evidence>
<reference evidence="3" key="2">
    <citation type="submission" date="2015-01" db="EMBL/GenBank/DDBJ databases">
        <title>Evolutionary Origins and Diversification of the Mycorrhizal Mutualists.</title>
        <authorList>
            <consortium name="DOE Joint Genome Institute"/>
            <consortium name="Mycorrhizal Genomics Consortium"/>
            <person name="Kohler A."/>
            <person name="Kuo A."/>
            <person name="Nagy L.G."/>
            <person name="Floudas D."/>
            <person name="Copeland A."/>
            <person name="Barry K.W."/>
            <person name="Cichocki N."/>
            <person name="Veneault-Fourrey C."/>
            <person name="LaButti K."/>
            <person name="Lindquist E.A."/>
            <person name="Lipzen A."/>
            <person name="Lundell T."/>
            <person name="Morin E."/>
            <person name="Murat C."/>
            <person name="Riley R."/>
            <person name="Ohm R."/>
            <person name="Sun H."/>
            <person name="Tunlid A."/>
            <person name="Henrissat B."/>
            <person name="Grigoriev I.V."/>
            <person name="Hibbett D.S."/>
            <person name="Martin F."/>
        </authorList>
    </citation>
    <scope>NUCLEOTIDE SEQUENCE [LARGE SCALE GENOMIC DNA]</scope>
    <source>
        <strain evidence="3">ATCC 200175</strain>
    </source>
</reference>
<gene>
    <name evidence="2" type="ORF">PAXINDRAFT_18354</name>
</gene>
<dbReference type="AlphaFoldDB" id="A0A0C9TL84"/>
<proteinExistence type="predicted"/>
<sequence>MLRGHPLQGHRWQVPPRQELSPRRIAKQSVNRGPIKKCRVPVIQLADWAPTERQVGRGRSLPAPSQAKWLGGSVTEGFKG</sequence>